<dbReference type="InterPro" id="IPR023679">
    <property type="entry name" value="UPF0761_bac"/>
</dbReference>
<comment type="subcellular location">
    <subcellularLocation>
        <location evidence="1 7">Cell membrane</location>
        <topology evidence="1 7">Multi-pass membrane protein</topology>
    </subcellularLocation>
</comment>
<evidence type="ECO:0000256" key="5">
    <source>
        <dbReference type="ARBA" id="ARBA00022989"/>
    </source>
</evidence>
<evidence type="ECO:0000256" key="1">
    <source>
        <dbReference type="ARBA" id="ARBA00004651"/>
    </source>
</evidence>
<dbReference type="GO" id="GO:0005886">
    <property type="term" value="C:plasma membrane"/>
    <property type="evidence" value="ECO:0007669"/>
    <property type="project" value="UniProtKB-SubCell"/>
</dbReference>
<dbReference type="EMBL" id="WIVE01000008">
    <property type="protein sequence ID" value="MQX35734.1"/>
    <property type="molecule type" value="Genomic_DNA"/>
</dbReference>
<dbReference type="Pfam" id="PF03631">
    <property type="entry name" value="Virul_fac_BrkB"/>
    <property type="match status" value="1"/>
</dbReference>
<dbReference type="OrthoDB" id="8477159at2"/>
<keyword evidence="2 7" id="KW-1003">Cell membrane</keyword>
<evidence type="ECO:0000256" key="6">
    <source>
        <dbReference type="ARBA" id="ARBA00023136"/>
    </source>
</evidence>
<evidence type="ECO:0000256" key="2">
    <source>
        <dbReference type="ARBA" id="ARBA00022475"/>
    </source>
</evidence>
<keyword evidence="6 7" id="KW-0472">Membrane</keyword>
<sequence length="455" mass="49081">MGARRPGHLVKGGSMTGETAPAQTDRNPARPKGGRAAAWMSVRDSMLLLGRMTLNRVEQTQAVRMAASLSYTSLLAMVPLLAIALAMLAAFPVFAEVRGAIMDSLFEVLFPYADETVRTRVEDFVRAAGGLTAFGLIGIAVTAIMLLVTIETALNGIFGVKAARAVLARLLIYWALVTLGPMLLGASFSLSGYIYALQEVASEGPAILHGLSGLATRALPWLLTALAFTLLYLVVPYRAVHPRDALVGGVAAAALVAALRFGFLIYVTNAEAYQTLYGALAVIPVFLVWMYLSWLVVLAGAVITAVLPVWRMERQEGAEPRRQDLNAALRVLHRLQKEATRVQRTSRRRVPAGVGRRRLLLDTGLPEERLRRILTDLETAGLVARAEGGRWLLGRDLDAVTLDDLMGLLDLRMPDGGPMSGGPWAETVGARLNDARAAERETLSVPLKALLQAES</sequence>
<dbReference type="PANTHER" id="PTHR30213">
    <property type="entry name" value="INNER MEMBRANE PROTEIN YHJD"/>
    <property type="match status" value="1"/>
</dbReference>
<accession>A0A7X1ZCZ0</accession>
<feature type="transmembrane region" description="Helical" evidence="7">
    <location>
        <begin position="127"/>
        <end position="150"/>
    </location>
</feature>
<keyword evidence="10" id="KW-1185">Reference proteome</keyword>
<dbReference type="NCBIfam" id="TIGR00765">
    <property type="entry name" value="yihY_not_rbn"/>
    <property type="match status" value="1"/>
</dbReference>
<keyword evidence="3" id="KW-0997">Cell inner membrane</keyword>
<gene>
    <name evidence="9" type="ORF">GHC57_04295</name>
</gene>
<evidence type="ECO:0000313" key="10">
    <source>
        <dbReference type="Proteomes" id="UP000434582"/>
    </source>
</evidence>
<evidence type="ECO:0000256" key="7">
    <source>
        <dbReference type="HAMAP-Rule" id="MF_00672"/>
    </source>
</evidence>
<feature type="transmembrane region" description="Helical" evidence="7">
    <location>
        <begin position="246"/>
        <end position="267"/>
    </location>
</feature>
<organism evidence="9 10">
    <name type="scientific">Roseospira navarrensis</name>
    <dbReference type="NCBI Taxonomy" id="140058"/>
    <lineage>
        <taxon>Bacteria</taxon>
        <taxon>Pseudomonadati</taxon>
        <taxon>Pseudomonadota</taxon>
        <taxon>Alphaproteobacteria</taxon>
        <taxon>Rhodospirillales</taxon>
        <taxon>Rhodospirillaceae</taxon>
        <taxon>Roseospira</taxon>
    </lineage>
</organism>
<evidence type="ECO:0000256" key="3">
    <source>
        <dbReference type="ARBA" id="ARBA00022519"/>
    </source>
</evidence>
<dbReference type="InterPro" id="IPR017039">
    <property type="entry name" value="Virul_fac_BrkB"/>
</dbReference>
<dbReference type="Proteomes" id="UP000434582">
    <property type="component" value="Unassembled WGS sequence"/>
</dbReference>
<dbReference type="PANTHER" id="PTHR30213:SF0">
    <property type="entry name" value="UPF0761 MEMBRANE PROTEIN YIHY"/>
    <property type="match status" value="1"/>
</dbReference>
<comment type="caution">
    <text evidence="9">The sequence shown here is derived from an EMBL/GenBank/DDBJ whole genome shotgun (WGS) entry which is preliminary data.</text>
</comment>
<feature type="transmembrane region" description="Helical" evidence="7">
    <location>
        <begin position="279"/>
        <end position="307"/>
    </location>
</feature>
<evidence type="ECO:0000256" key="8">
    <source>
        <dbReference type="SAM" id="MobiDB-lite"/>
    </source>
</evidence>
<feature type="transmembrane region" description="Helical" evidence="7">
    <location>
        <begin position="171"/>
        <end position="194"/>
    </location>
</feature>
<keyword evidence="4 7" id="KW-0812">Transmembrane</keyword>
<evidence type="ECO:0000313" key="9">
    <source>
        <dbReference type="EMBL" id="MQX35734.1"/>
    </source>
</evidence>
<reference evidence="9 10" key="1">
    <citation type="submission" date="2019-10" db="EMBL/GenBank/DDBJ databases">
        <title>Draft whole-genome sequence of the purple nonsulfur photosynthetic bacterium Roseospira navarrensis DSM 15114.</title>
        <authorList>
            <person name="Kyndt J.A."/>
            <person name="Meyer T.E."/>
        </authorList>
    </citation>
    <scope>NUCLEOTIDE SEQUENCE [LARGE SCALE GENOMIC DNA]</scope>
    <source>
        <strain evidence="9 10">DSM 15114</strain>
    </source>
</reference>
<dbReference type="HAMAP" id="MF_00672">
    <property type="entry name" value="UPF0761"/>
    <property type="match status" value="1"/>
</dbReference>
<proteinExistence type="inferred from homology"/>
<comment type="similarity">
    <text evidence="7">Belongs to the UPF0761 family.</text>
</comment>
<dbReference type="AlphaFoldDB" id="A0A7X1ZCZ0"/>
<feature type="transmembrane region" description="Helical" evidence="7">
    <location>
        <begin position="214"/>
        <end position="234"/>
    </location>
</feature>
<keyword evidence="5 7" id="KW-1133">Transmembrane helix</keyword>
<feature type="transmembrane region" description="Helical" evidence="7">
    <location>
        <begin position="74"/>
        <end position="95"/>
    </location>
</feature>
<name>A0A7X1ZCZ0_9PROT</name>
<feature type="region of interest" description="Disordered" evidence="8">
    <location>
        <begin position="1"/>
        <end position="34"/>
    </location>
</feature>
<evidence type="ECO:0000256" key="4">
    <source>
        <dbReference type="ARBA" id="ARBA00022692"/>
    </source>
</evidence>
<protein>
    <recommendedName>
        <fullName evidence="7">UPF0761 membrane protein GHC57_04295</fullName>
    </recommendedName>
</protein>